<dbReference type="Proteomes" id="UP000692954">
    <property type="component" value="Unassembled WGS sequence"/>
</dbReference>
<sequence length="140" mass="16444">MVPFPNTSFFQPGPFIVLKLGPNVKGQKERVLDEGYDPQPLSVERLTDTDCPPQFSITFDLGQKKNSDEQEVSHELLTVPREKKRRREKDLSRAQPFLPWDLVFLIRKSIQESFTRHNGRLSYLKFQTRSWKDIPLCRQL</sequence>
<name>A0A8S1RAU2_9CILI</name>
<dbReference type="AlphaFoldDB" id="A0A8S1RAU2"/>
<evidence type="ECO:0000313" key="1">
    <source>
        <dbReference type="EMBL" id="CAD8124988.1"/>
    </source>
</evidence>
<comment type="caution">
    <text evidence="1">The sequence shown here is derived from an EMBL/GenBank/DDBJ whole genome shotgun (WGS) entry which is preliminary data.</text>
</comment>
<keyword evidence="2" id="KW-1185">Reference proteome</keyword>
<evidence type="ECO:0000313" key="2">
    <source>
        <dbReference type="Proteomes" id="UP000692954"/>
    </source>
</evidence>
<reference evidence="1" key="1">
    <citation type="submission" date="2021-01" db="EMBL/GenBank/DDBJ databases">
        <authorList>
            <consortium name="Genoscope - CEA"/>
            <person name="William W."/>
        </authorList>
    </citation>
    <scope>NUCLEOTIDE SEQUENCE</scope>
</reference>
<accession>A0A8S1RAU2</accession>
<gene>
    <name evidence="1" type="ORF">PSON_ATCC_30995.1.T1550066</name>
</gene>
<proteinExistence type="predicted"/>
<organism evidence="1 2">
    <name type="scientific">Paramecium sonneborni</name>
    <dbReference type="NCBI Taxonomy" id="65129"/>
    <lineage>
        <taxon>Eukaryota</taxon>
        <taxon>Sar</taxon>
        <taxon>Alveolata</taxon>
        <taxon>Ciliophora</taxon>
        <taxon>Intramacronucleata</taxon>
        <taxon>Oligohymenophorea</taxon>
        <taxon>Peniculida</taxon>
        <taxon>Parameciidae</taxon>
        <taxon>Paramecium</taxon>
    </lineage>
</organism>
<protein>
    <submittedName>
        <fullName evidence="1">Uncharacterized protein</fullName>
    </submittedName>
</protein>
<dbReference type="EMBL" id="CAJJDN010000155">
    <property type="protein sequence ID" value="CAD8124988.1"/>
    <property type="molecule type" value="Genomic_DNA"/>
</dbReference>